<dbReference type="PANTHER" id="PTHR44942:SF10">
    <property type="entry name" value="METHYLTRANSFERASE TYPE 11 DOMAIN-CONTAINING PROTEIN"/>
    <property type="match status" value="1"/>
</dbReference>
<dbReference type="EMBL" id="JAOQAZ010000011">
    <property type="protein sequence ID" value="KAJ4262906.1"/>
    <property type="molecule type" value="Genomic_DNA"/>
</dbReference>
<name>A0A9W8S1J3_9HYPO</name>
<dbReference type="CDD" id="cd02440">
    <property type="entry name" value="AdoMet_MTases"/>
    <property type="match status" value="1"/>
</dbReference>
<keyword evidence="3" id="KW-1185">Reference proteome</keyword>
<dbReference type="Gene3D" id="3.40.50.150">
    <property type="entry name" value="Vaccinia Virus protein VP39"/>
    <property type="match status" value="2"/>
</dbReference>
<dbReference type="InterPro" id="IPR029063">
    <property type="entry name" value="SAM-dependent_MTases_sf"/>
</dbReference>
<evidence type="ECO:0000313" key="3">
    <source>
        <dbReference type="Proteomes" id="UP001152049"/>
    </source>
</evidence>
<gene>
    <name evidence="2" type="ORF">NW762_006519</name>
</gene>
<dbReference type="OrthoDB" id="10027013at2759"/>
<dbReference type="SUPFAM" id="SSF53335">
    <property type="entry name" value="S-adenosyl-L-methionine-dependent methyltransferases"/>
    <property type="match status" value="1"/>
</dbReference>
<protein>
    <recommendedName>
        <fullName evidence="1">Methyltransferase domain-containing protein</fullName>
    </recommendedName>
</protein>
<accession>A0A9W8S1J3</accession>
<evidence type="ECO:0000313" key="2">
    <source>
        <dbReference type="EMBL" id="KAJ4262906.1"/>
    </source>
</evidence>
<feature type="domain" description="Methyltransferase" evidence="1">
    <location>
        <begin position="57"/>
        <end position="134"/>
    </location>
</feature>
<dbReference type="Proteomes" id="UP001152049">
    <property type="component" value="Unassembled WGS sequence"/>
</dbReference>
<dbReference type="PANTHER" id="PTHR44942">
    <property type="entry name" value="METHYLTRANSF_11 DOMAIN-CONTAINING PROTEIN"/>
    <property type="match status" value="1"/>
</dbReference>
<proteinExistence type="predicted"/>
<organism evidence="2 3">
    <name type="scientific">Fusarium torreyae</name>
    <dbReference type="NCBI Taxonomy" id="1237075"/>
    <lineage>
        <taxon>Eukaryota</taxon>
        <taxon>Fungi</taxon>
        <taxon>Dikarya</taxon>
        <taxon>Ascomycota</taxon>
        <taxon>Pezizomycotina</taxon>
        <taxon>Sordariomycetes</taxon>
        <taxon>Hypocreomycetidae</taxon>
        <taxon>Hypocreales</taxon>
        <taxon>Nectriaceae</taxon>
        <taxon>Fusarium</taxon>
    </lineage>
</organism>
<sequence length="279" mass="30323">MASQSLSSDEPLDVTFRNYSSKQAADYVGGRLGYSNILIDFILNHHRSTDGQSGTLLDVGCGPGTATQKLAPHFDVVYGVDPGESMINTATELGGNTRSGDPILYKLSAAEDIDKIDGIQHGSIDMITAATASIFEDFRSNVLAPYTTESSHLTQNGYTDLVMPWDDPSTTSLYDRETFVRHELGGEDGYIPADASKKIDTGKSDGPLEHKFKKLEKLVGTLGSVNRWQEANPELVGTEDDCVRVLMNKVRKAVDEGESIDMSDLTAKMAVALILVKRK</sequence>
<dbReference type="Pfam" id="PF13649">
    <property type="entry name" value="Methyltransf_25"/>
    <property type="match status" value="1"/>
</dbReference>
<dbReference type="AlphaFoldDB" id="A0A9W8S1J3"/>
<dbReference type="InterPro" id="IPR051052">
    <property type="entry name" value="Diverse_substrate_MTase"/>
</dbReference>
<reference evidence="2" key="1">
    <citation type="submission" date="2022-09" db="EMBL/GenBank/DDBJ databases">
        <title>Fusarium specimens isolated from Avocado Roots.</title>
        <authorList>
            <person name="Stajich J."/>
            <person name="Roper C."/>
            <person name="Heimlech-Rivalta G."/>
        </authorList>
    </citation>
    <scope>NUCLEOTIDE SEQUENCE</scope>
    <source>
        <strain evidence="2">CF00136</strain>
    </source>
</reference>
<comment type="caution">
    <text evidence="2">The sequence shown here is derived from an EMBL/GenBank/DDBJ whole genome shotgun (WGS) entry which is preliminary data.</text>
</comment>
<evidence type="ECO:0000259" key="1">
    <source>
        <dbReference type="Pfam" id="PF13649"/>
    </source>
</evidence>
<dbReference type="InterPro" id="IPR041698">
    <property type="entry name" value="Methyltransf_25"/>
</dbReference>